<dbReference type="AlphaFoldDB" id="A0A6N6N456"/>
<keyword evidence="7" id="KW-1185">Reference proteome</keyword>
<gene>
    <name evidence="6" type="ORF">F8A88_01430</name>
</gene>
<feature type="transmembrane region" description="Helical" evidence="5">
    <location>
        <begin position="35"/>
        <end position="55"/>
    </location>
</feature>
<dbReference type="Pfam" id="PF04191">
    <property type="entry name" value="PEMT"/>
    <property type="match status" value="1"/>
</dbReference>
<dbReference type="InterPro" id="IPR007318">
    <property type="entry name" value="Phopholipid_MeTrfase"/>
</dbReference>
<comment type="caution">
    <text evidence="6">The sequence shown here is derived from an EMBL/GenBank/DDBJ whole genome shotgun (WGS) entry which is preliminary data.</text>
</comment>
<dbReference type="GO" id="GO:0008168">
    <property type="term" value="F:methyltransferase activity"/>
    <property type="evidence" value="ECO:0007669"/>
    <property type="project" value="UniProtKB-KW"/>
</dbReference>
<dbReference type="Proteomes" id="UP000438699">
    <property type="component" value="Unassembled WGS sequence"/>
</dbReference>
<evidence type="ECO:0000256" key="2">
    <source>
        <dbReference type="ARBA" id="ARBA00022692"/>
    </source>
</evidence>
<evidence type="ECO:0000256" key="3">
    <source>
        <dbReference type="ARBA" id="ARBA00022989"/>
    </source>
</evidence>
<feature type="transmembrane region" description="Helical" evidence="5">
    <location>
        <begin position="75"/>
        <end position="96"/>
    </location>
</feature>
<keyword evidence="3 5" id="KW-1133">Transmembrane helix</keyword>
<sequence>MRNVYNYFKASEAAMKYIDLLVSLSQRERSAQYRFLVLIVGASFFLVVFSGLVLWASHWLVQVFRAVFVTPIPVLGWVLALLGIALAAWASLVMWFSADGTPAPLAPTRRLVTHGPFRYCRNPMQLAIMIYVLGLGTALFSLVTGICALLFTFVLGGLYHRFVEERELRARFGEEYDRYRNATPFVLPRIWKHHDADSV</sequence>
<dbReference type="GO" id="GO:0012505">
    <property type="term" value="C:endomembrane system"/>
    <property type="evidence" value="ECO:0007669"/>
    <property type="project" value="UniProtKB-SubCell"/>
</dbReference>
<protein>
    <submittedName>
        <fullName evidence="6">Isoprenylcysteine carboxylmethyltransferase family protein</fullName>
    </submittedName>
</protein>
<keyword evidence="6" id="KW-0489">Methyltransferase</keyword>
<evidence type="ECO:0000256" key="1">
    <source>
        <dbReference type="ARBA" id="ARBA00004127"/>
    </source>
</evidence>
<evidence type="ECO:0000256" key="4">
    <source>
        <dbReference type="ARBA" id="ARBA00023136"/>
    </source>
</evidence>
<organism evidence="6 7">
    <name type="scientific">Pseudodesulfovibrio senegalensis</name>
    <dbReference type="NCBI Taxonomy" id="1721087"/>
    <lineage>
        <taxon>Bacteria</taxon>
        <taxon>Pseudomonadati</taxon>
        <taxon>Thermodesulfobacteriota</taxon>
        <taxon>Desulfovibrionia</taxon>
        <taxon>Desulfovibrionales</taxon>
        <taxon>Desulfovibrionaceae</taxon>
    </lineage>
</organism>
<evidence type="ECO:0000313" key="6">
    <source>
        <dbReference type="EMBL" id="KAB1442962.1"/>
    </source>
</evidence>
<dbReference type="Gene3D" id="1.20.120.1630">
    <property type="match status" value="1"/>
</dbReference>
<dbReference type="EMBL" id="WAIE01000001">
    <property type="protein sequence ID" value="KAB1442962.1"/>
    <property type="molecule type" value="Genomic_DNA"/>
</dbReference>
<feature type="transmembrane region" description="Helical" evidence="5">
    <location>
        <begin position="126"/>
        <end position="159"/>
    </location>
</feature>
<keyword evidence="2 5" id="KW-0812">Transmembrane</keyword>
<name>A0A6N6N456_9BACT</name>
<evidence type="ECO:0000256" key="5">
    <source>
        <dbReference type="SAM" id="Phobius"/>
    </source>
</evidence>
<reference evidence="6 7" key="1">
    <citation type="journal article" date="2017" name="Int. J. Syst. Evol. Microbiol.">
        <title>Desulfovibrio senegalensis sp. nov., a mesophilic sulfate reducer isolated from marine sediment.</title>
        <authorList>
            <person name="Thioye A."/>
            <person name="Gam Z.B.A."/>
            <person name="Mbengue M."/>
            <person name="Cayol J.L."/>
            <person name="Joseph-Bartoli M."/>
            <person name="Toure-Kane C."/>
            <person name="Labat M."/>
        </authorList>
    </citation>
    <scope>NUCLEOTIDE SEQUENCE [LARGE SCALE GENOMIC DNA]</scope>
    <source>
        <strain evidence="6 7">DSM 101509</strain>
    </source>
</reference>
<accession>A0A6N6N456</accession>
<comment type="subcellular location">
    <subcellularLocation>
        <location evidence="1">Endomembrane system</location>
        <topology evidence="1">Multi-pass membrane protein</topology>
    </subcellularLocation>
</comment>
<keyword evidence="6" id="KW-0808">Transferase</keyword>
<keyword evidence="4 5" id="KW-0472">Membrane</keyword>
<proteinExistence type="predicted"/>
<evidence type="ECO:0000313" key="7">
    <source>
        <dbReference type="Proteomes" id="UP000438699"/>
    </source>
</evidence>
<dbReference type="GO" id="GO:0032259">
    <property type="term" value="P:methylation"/>
    <property type="evidence" value="ECO:0007669"/>
    <property type="project" value="UniProtKB-KW"/>
</dbReference>